<dbReference type="Proteomes" id="UP000644507">
    <property type="component" value="Unassembled WGS sequence"/>
</dbReference>
<accession>A0A918THG5</accession>
<dbReference type="AlphaFoldDB" id="A0A918THG5"/>
<gene>
    <name evidence="2" type="ORF">GCM10007100_13280</name>
</gene>
<evidence type="ECO:0000313" key="2">
    <source>
        <dbReference type="EMBL" id="GHC48693.1"/>
    </source>
</evidence>
<keyword evidence="3" id="KW-1185">Reference proteome</keyword>
<dbReference type="NCBIfam" id="TIGR02595">
    <property type="entry name" value="PEP_CTERM"/>
    <property type="match status" value="1"/>
</dbReference>
<feature type="signal peptide" evidence="1">
    <location>
        <begin position="1"/>
        <end position="20"/>
    </location>
</feature>
<feature type="chain" id="PRO_5037273057" description="PEP-CTERM protein-sorting domain-containing protein" evidence="1">
    <location>
        <begin position="21"/>
        <end position="319"/>
    </location>
</feature>
<evidence type="ECO:0000256" key="1">
    <source>
        <dbReference type="SAM" id="SignalP"/>
    </source>
</evidence>
<reference evidence="2" key="1">
    <citation type="journal article" date="2014" name="Int. J. Syst. Evol. Microbiol.">
        <title>Complete genome sequence of Corynebacterium casei LMG S-19264T (=DSM 44701T), isolated from a smear-ripened cheese.</title>
        <authorList>
            <consortium name="US DOE Joint Genome Institute (JGI-PGF)"/>
            <person name="Walter F."/>
            <person name="Albersmeier A."/>
            <person name="Kalinowski J."/>
            <person name="Ruckert C."/>
        </authorList>
    </citation>
    <scope>NUCLEOTIDE SEQUENCE</scope>
    <source>
        <strain evidence="2">KCTC 12988</strain>
    </source>
</reference>
<keyword evidence="1" id="KW-0732">Signal</keyword>
<evidence type="ECO:0008006" key="4">
    <source>
        <dbReference type="Google" id="ProtNLM"/>
    </source>
</evidence>
<organism evidence="2 3">
    <name type="scientific">Roseibacillus persicicus</name>
    <dbReference type="NCBI Taxonomy" id="454148"/>
    <lineage>
        <taxon>Bacteria</taxon>
        <taxon>Pseudomonadati</taxon>
        <taxon>Verrucomicrobiota</taxon>
        <taxon>Verrucomicrobiia</taxon>
        <taxon>Verrucomicrobiales</taxon>
        <taxon>Verrucomicrobiaceae</taxon>
        <taxon>Roseibacillus</taxon>
    </lineage>
</organism>
<dbReference type="RefSeq" id="WP_189568610.1">
    <property type="nucleotide sequence ID" value="NZ_BMXI01000004.1"/>
</dbReference>
<dbReference type="InterPro" id="IPR013424">
    <property type="entry name" value="Ice-binding_C"/>
</dbReference>
<comment type="caution">
    <text evidence="2">The sequence shown here is derived from an EMBL/GenBank/DDBJ whole genome shotgun (WGS) entry which is preliminary data.</text>
</comment>
<dbReference type="EMBL" id="BMXI01000004">
    <property type="protein sequence ID" value="GHC48693.1"/>
    <property type="molecule type" value="Genomic_DNA"/>
</dbReference>
<proteinExistence type="predicted"/>
<evidence type="ECO:0000313" key="3">
    <source>
        <dbReference type="Proteomes" id="UP000644507"/>
    </source>
</evidence>
<name>A0A918THG5_9BACT</name>
<protein>
    <recommendedName>
        <fullName evidence="4">PEP-CTERM protein-sorting domain-containing protein</fullName>
    </recommendedName>
</protein>
<sequence length="319" mass="32515">MKNLLHHTLASSLLVGSVSAATRYIGPVFDLFDDTATTNTNADNWTNGTPGAGNDGSVASNFDFSTFGASNNGNVNPLPSGTFSVTQTAGAGTGGQWNLAGNSDFTYNLNGGSITSTAGTFFINGNTFNVAGGDLTANTMRVLGNLNISSGSIAVPALDMETNSVLTQTGGTITTTSAIVLTQSNSGSKVANLVGGSYSNSSASFLFANANMAIGIGGDFVLDAGSATGLFNNTGGTSTINFASDWTGSLTLDSVTAWDDVFEAEVGRVTVEGVNIGSGEFETYFLNNAGVITLVPEPSTALLSLIACGGLFVRRRRHS</sequence>
<reference evidence="2" key="2">
    <citation type="submission" date="2020-09" db="EMBL/GenBank/DDBJ databases">
        <authorList>
            <person name="Sun Q."/>
            <person name="Kim S."/>
        </authorList>
    </citation>
    <scope>NUCLEOTIDE SEQUENCE</scope>
    <source>
        <strain evidence="2">KCTC 12988</strain>
    </source>
</reference>